<dbReference type="EMBL" id="JAFFHA010000007">
    <property type="protein sequence ID" value="KAK4652893.1"/>
    <property type="molecule type" value="Genomic_DNA"/>
</dbReference>
<organism evidence="1 2">
    <name type="scientific">Podospora pseudocomata</name>
    <dbReference type="NCBI Taxonomy" id="2093779"/>
    <lineage>
        <taxon>Eukaryota</taxon>
        <taxon>Fungi</taxon>
        <taxon>Dikarya</taxon>
        <taxon>Ascomycota</taxon>
        <taxon>Pezizomycotina</taxon>
        <taxon>Sordariomycetes</taxon>
        <taxon>Sordariomycetidae</taxon>
        <taxon>Sordariales</taxon>
        <taxon>Podosporaceae</taxon>
        <taxon>Podospora</taxon>
    </lineage>
</organism>
<keyword evidence="2" id="KW-1185">Reference proteome</keyword>
<evidence type="ECO:0000313" key="1">
    <source>
        <dbReference type="EMBL" id="KAK4652893.1"/>
    </source>
</evidence>
<gene>
    <name evidence="1" type="ORF">QC762_503450</name>
</gene>
<dbReference type="GeneID" id="87910672"/>
<evidence type="ECO:0000313" key="2">
    <source>
        <dbReference type="Proteomes" id="UP001323405"/>
    </source>
</evidence>
<reference evidence="1 2" key="1">
    <citation type="journal article" date="2023" name="bioRxiv">
        <title>High-quality genome assemblies of four members of thePodospora anserinaspecies complex.</title>
        <authorList>
            <person name="Ament-Velasquez S.L."/>
            <person name="Vogan A.A."/>
            <person name="Wallerman O."/>
            <person name="Hartmann F."/>
            <person name="Gautier V."/>
            <person name="Silar P."/>
            <person name="Giraud T."/>
            <person name="Johannesson H."/>
        </authorList>
    </citation>
    <scope>NUCLEOTIDE SEQUENCE [LARGE SCALE GENOMIC DNA]</scope>
    <source>
        <strain evidence="1 2">CBS 415.72m</strain>
    </source>
</reference>
<accession>A0ABR0GB10</accession>
<sequence length="190" mass="20849">MARTKYGPNVSGMMFPQNQHPGTIGATTGLDANNNPYVYISGLHGSGRLPQPPPLTHPGFPAANLINSTGGAGAEPGFNYFFPTEHADVIVLQSAVAPWKLTEGYTRLDYWTVKVPGNITMGELLAGLGVNSGNGGLYVVYQQGNGKWEHQESVTRVDGRLMRRSVREMGWCRMGREGKVRRTYIWVQRV</sequence>
<proteinExistence type="predicted"/>
<dbReference type="Proteomes" id="UP001323405">
    <property type="component" value="Unassembled WGS sequence"/>
</dbReference>
<name>A0ABR0GB10_9PEZI</name>
<comment type="caution">
    <text evidence="1">The sequence shown here is derived from an EMBL/GenBank/DDBJ whole genome shotgun (WGS) entry which is preliminary data.</text>
</comment>
<protein>
    <submittedName>
        <fullName evidence="1">Uncharacterized protein</fullName>
    </submittedName>
</protein>
<dbReference type="RefSeq" id="XP_062741868.1">
    <property type="nucleotide sequence ID" value="XM_062890765.1"/>
</dbReference>